<comment type="subcellular location">
    <subcellularLocation>
        <location evidence="1">Cell membrane</location>
        <topology evidence="1">Multi-pass membrane protein</topology>
    </subcellularLocation>
</comment>
<keyword evidence="10" id="KW-1185">Reference proteome</keyword>
<dbReference type="InterPro" id="IPR017850">
    <property type="entry name" value="Alkaline_phosphatase_core_sf"/>
</dbReference>
<feature type="domain" description="Sulfatase N-terminal" evidence="8">
    <location>
        <begin position="70"/>
        <end position="333"/>
    </location>
</feature>
<organism evidence="9 10">
    <name type="scientific">Neisseria arctica</name>
    <dbReference type="NCBI Taxonomy" id="1470200"/>
    <lineage>
        <taxon>Bacteria</taxon>
        <taxon>Pseudomonadati</taxon>
        <taxon>Pseudomonadota</taxon>
        <taxon>Betaproteobacteria</taxon>
        <taxon>Neisseriales</taxon>
        <taxon>Neisseriaceae</taxon>
        <taxon>Neisseria</taxon>
    </lineage>
</organism>
<evidence type="ECO:0000256" key="5">
    <source>
        <dbReference type="ARBA" id="ARBA00022989"/>
    </source>
</evidence>
<evidence type="ECO:0000256" key="2">
    <source>
        <dbReference type="ARBA" id="ARBA00022475"/>
    </source>
</evidence>
<evidence type="ECO:0000256" key="7">
    <source>
        <dbReference type="ARBA" id="ARBA00038481"/>
    </source>
</evidence>
<evidence type="ECO:0000256" key="6">
    <source>
        <dbReference type="ARBA" id="ARBA00023136"/>
    </source>
</evidence>
<dbReference type="SUPFAM" id="SSF53649">
    <property type="entry name" value="Alkaline phosphatase-like"/>
    <property type="match status" value="1"/>
</dbReference>
<keyword evidence="2" id="KW-1003">Cell membrane</keyword>
<evidence type="ECO:0000256" key="3">
    <source>
        <dbReference type="ARBA" id="ARBA00022679"/>
    </source>
</evidence>
<dbReference type="RefSeq" id="WP_053008343.1">
    <property type="nucleotide sequence ID" value="NZ_CP091510.1"/>
</dbReference>
<keyword evidence="3" id="KW-0808">Transferase</keyword>
<dbReference type="AlphaFoldDB" id="A0A0J0YR61"/>
<dbReference type="Pfam" id="PF00884">
    <property type="entry name" value="Sulfatase"/>
    <property type="match status" value="1"/>
</dbReference>
<dbReference type="PANTHER" id="PTHR30443">
    <property type="entry name" value="INNER MEMBRANE PROTEIN"/>
    <property type="match status" value="1"/>
</dbReference>
<dbReference type="Gene3D" id="3.40.720.10">
    <property type="entry name" value="Alkaline Phosphatase, subunit A"/>
    <property type="match status" value="1"/>
</dbReference>
<proteinExistence type="inferred from homology"/>
<accession>A0A0J0YR61</accession>
<sequence>MILCIIYKPTKDLLQKENEFSLTQSQVAPIAFIATAFNLIQEYYTERELALQALDLPSDWEIISTSPTYKNYVLVIGESARKDYLSAYGYPQNTTPFLSTTKGLIFDGYIATAGNTALSLTRSLYLHQNDESKLQNNIITLARQAGFYTYWISSQGGLGIHDNAAARIGKFANQTYFSSSNFNNIKIHDDMLLTKLTEYLQQTSSSHRLFVLHLNGSHSVFCDRLHHKPDITFINQNMSCYLATLQQTDKLLQNLVHTLEKYGSYSLLYFADHGLHHIDKNSDKVTLVHGSQTKQNYEVPLIRINSDDTKRQLIRSQRSAYHFLNGFSQWLGIHEKHLTWEIDFFSDHKDESIKVFNMQQNVDWSTLENDPAISEAGYF</sequence>
<gene>
    <name evidence="9" type="ORF">PL75_07095</name>
</gene>
<dbReference type="STRING" id="1470200.PL75_07095"/>
<comment type="caution">
    <text evidence="9">The sequence shown here is derived from an EMBL/GenBank/DDBJ whole genome shotgun (WGS) entry which is preliminary data.</text>
</comment>
<dbReference type="EMBL" id="JTDO01000010">
    <property type="protein sequence ID" value="KLT72646.1"/>
    <property type="molecule type" value="Genomic_DNA"/>
</dbReference>
<dbReference type="InterPro" id="IPR000917">
    <property type="entry name" value="Sulfatase_N"/>
</dbReference>
<dbReference type="InterPro" id="IPR058130">
    <property type="entry name" value="PEA_transf_C"/>
</dbReference>
<keyword evidence="4" id="KW-0812">Transmembrane</keyword>
<dbReference type="PANTHER" id="PTHR30443:SF4">
    <property type="entry name" value="PHOSPHOETHANOLAMINE TRANSFERASE OPGE-RELATED"/>
    <property type="match status" value="1"/>
</dbReference>
<dbReference type="CDD" id="cd16017">
    <property type="entry name" value="LptA"/>
    <property type="match status" value="1"/>
</dbReference>
<comment type="similarity">
    <text evidence="7">Belongs to the phosphoethanolamine transferase family.</text>
</comment>
<protein>
    <recommendedName>
        <fullName evidence="8">Sulfatase N-terminal domain-containing protein</fullName>
    </recommendedName>
</protein>
<evidence type="ECO:0000256" key="1">
    <source>
        <dbReference type="ARBA" id="ARBA00004651"/>
    </source>
</evidence>
<evidence type="ECO:0000313" key="9">
    <source>
        <dbReference type="EMBL" id="KLT72646.1"/>
    </source>
</evidence>
<dbReference type="GO" id="GO:0005886">
    <property type="term" value="C:plasma membrane"/>
    <property type="evidence" value="ECO:0007669"/>
    <property type="project" value="UniProtKB-SubCell"/>
</dbReference>
<dbReference type="InterPro" id="IPR040423">
    <property type="entry name" value="PEA_transferase"/>
</dbReference>
<dbReference type="PATRIC" id="fig|1470200.3.peg.289"/>
<reference evidence="9 10" key="1">
    <citation type="submission" date="2014-11" db="EMBL/GenBank/DDBJ databases">
        <title>Genome of a novel goose pathogen.</title>
        <authorList>
            <person name="Hansen C.M."/>
            <person name="Hueffer K."/>
            <person name="Choi S.C."/>
        </authorList>
    </citation>
    <scope>NUCLEOTIDE SEQUENCE [LARGE SCALE GENOMIC DNA]</scope>
    <source>
        <strain evidence="9 10">KH1503</strain>
    </source>
</reference>
<evidence type="ECO:0000313" key="10">
    <source>
        <dbReference type="Proteomes" id="UP000036027"/>
    </source>
</evidence>
<keyword evidence="5" id="KW-1133">Transmembrane helix</keyword>
<keyword evidence="6" id="KW-0472">Membrane</keyword>
<dbReference type="GO" id="GO:0016776">
    <property type="term" value="F:phosphotransferase activity, phosphate group as acceptor"/>
    <property type="evidence" value="ECO:0007669"/>
    <property type="project" value="TreeGrafter"/>
</dbReference>
<name>A0A0J0YR61_9NEIS</name>
<dbReference type="Proteomes" id="UP000036027">
    <property type="component" value="Unassembled WGS sequence"/>
</dbReference>
<evidence type="ECO:0000259" key="8">
    <source>
        <dbReference type="Pfam" id="PF00884"/>
    </source>
</evidence>
<dbReference type="GO" id="GO:0009244">
    <property type="term" value="P:lipopolysaccharide core region biosynthetic process"/>
    <property type="evidence" value="ECO:0007669"/>
    <property type="project" value="TreeGrafter"/>
</dbReference>
<dbReference type="OrthoDB" id="9786870at2"/>
<evidence type="ECO:0000256" key="4">
    <source>
        <dbReference type="ARBA" id="ARBA00022692"/>
    </source>
</evidence>